<feature type="region of interest" description="Disordered" evidence="1">
    <location>
        <begin position="171"/>
        <end position="190"/>
    </location>
</feature>
<dbReference type="Proteomes" id="UP000076532">
    <property type="component" value="Unassembled WGS sequence"/>
</dbReference>
<evidence type="ECO:0000313" key="2">
    <source>
        <dbReference type="EMBL" id="KZP29926.1"/>
    </source>
</evidence>
<organism evidence="2 3">
    <name type="scientific">Athelia psychrophila</name>
    <dbReference type="NCBI Taxonomy" id="1759441"/>
    <lineage>
        <taxon>Eukaryota</taxon>
        <taxon>Fungi</taxon>
        <taxon>Dikarya</taxon>
        <taxon>Basidiomycota</taxon>
        <taxon>Agaricomycotina</taxon>
        <taxon>Agaricomycetes</taxon>
        <taxon>Agaricomycetidae</taxon>
        <taxon>Atheliales</taxon>
        <taxon>Atheliaceae</taxon>
        <taxon>Athelia</taxon>
    </lineage>
</organism>
<feature type="compositionally biased region" description="Low complexity" evidence="1">
    <location>
        <begin position="1"/>
        <end position="11"/>
    </location>
</feature>
<feature type="compositionally biased region" description="Polar residues" evidence="1">
    <location>
        <begin position="33"/>
        <end position="51"/>
    </location>
</feature>
<protein>
    <submittedName>
        <fullName evidence="2">Uncharacterized protein</fullName>
    </submittedName>
</protein>
<name>A0A166SWV9_9AGAM</name>
<dbReference type="OrthoDB" id="3153758at2759"/>
<evidence type="ECO:0000256" key="1">
    <source>
        <dbReference type="SAM" id="MobiDB-lite"/>
    </source>
</evidence>
<evidence type="ECO:0000313" key="3">
    <source>
        <dbReference type="Proteomes" id="UP000076532"/>
    </source>
</evidence>
<feature type="region of interest" description="Disordered" evidence="1">
    <location>
        <begin position="1"/>
        <end position="80"/>
    </location>
</feature>
<dbReference type="EMBL" id="KV417496">
    <property type="protein sequence ID" value="KZP29926.1"/>
    <property type="molecule type" value="Genomic_DNA"/>
</dbReference>
<dbReference type="AlphaFoldDB" id="A0A166SWV9"/>
<feature type="compositionally biased region" description="Polar residues" evidence="1">
    <location>
        <begin position="12"/>
        <end position="25"/>
    </location>
</feature>
<keyword evidence="3" id="KW-1185">Reference proteome</keyword>
<gene>
    <name evidence="2" type="ORF">FIBSPDRAFT_1038626</name>
</gene>
<sequence length="364" mass="43061">MPSYTSSPPTYHSATQRTPVYNTHSPPSPNVQPRPQNTGRPKNPQNWTNRRGPQGPPVFESEEREPLLPTGRNQQATSSTLSLKKKVLILLSVAAFSLYHLSWWAHWDAGCQNRNLVQWEQELKLKKVQERQREAQWGRQVDSNREQERLREVQREARDLEWRRQMDDKREQERLQEAQRQRADREWERQMDDKREQERIREAQWHMSQEQRERLGLHWDRPVTGSCISHGVRSYQARLLDDASYSYNHIVPCREMALDIQGVSMKAHYCESKGNEIWGHWKAENDPFCTPIFQDWREDGCVAPGSRRRLASARLDFISTDEDGPRLCPSTPIRFKDMYFDRPLSCESTGWGMWGHWEYDDDNC</sequence>
<proteinExistence type="predicted"/>
<reference evidence="2 3" key="1">
    <citation type="journal article" date="2016" name="Mol. Biol. Evol.">
        <title>Comparative Genomics of Early-Diverging Mushroom-Forming Fungi Provides Insights into the Origins of Lignocellulose Decay Capabilities.</title>
        <authorList>
            <person name="Nagy L.G."/>
            <person name="Riley R."/>
            <person name="Tritt A."/>
            <person name="Adam C."/>
            <person name="Daum C."/>
            <person name="Floudas D."/>
            <person name="Sun H."/>
            <person name="Yadav J.S."/>
            <person name="Pangilinan J."/>
            <person name="Larsson K.H."/>
            <person name="Matsuura K."/>
            <person name="Barry K."/>
            <person name="Labutti K."/>
            <person name="Kuo R."/>
            <person name="Ohm R.A."/>
            <person name="Bhattacharya S.S."/>
            <person name="Shirouzu T."/>
            <person name="Yoshinaga Y."/>
            <person name="Martin F.M."/>
            <person name="Grigoriev I.V."/>
            <person name="Hibbett D.S."/>
        </authorList>
    </citation>
    <scope>NUCLEOTIDE SEQUENCE [LARGE SCALE GENOMIC DNA]</scope>
    <source>
        <strain evidence="2 3">CBS 109695</strain>
    </source>
</reference>
<accession>A0A166SWV9</accession>